<protein>
    <submittedName>
        <fullName evidence="1">Bifunctional 4-alpha-glucanotransferase/amylo-alpha-1,6-glucosidase</fullName>
    </submittedName>
</protein>
<organism evidence="1 2">
    <name type="scientific">Coemansia nantahalensis</name>
    <dbReference type="NCBI Taxonomy" id="2789366"/>
    <lineage>
        <taxon>Eukaryota</taxon>
        <taxon>Fungi</taxon>
        <taxon>Fungi incertae sedis</taxon>
        <taxon>Zoopagomycota</taxon>
        <taxon>Kickxellomycotina</taxon>
        <taxon>Kickxellomycetes</taxon>
        <taxon>Kickxellales</taxon>
        <taxon>Kickxellaceae</taxon>
        <taxon>Coemansia</taxon>
    </lineage>
</organism>
<gene>
    <name evidence="1" type="primary">GDB1_1</name>
    <name evidence="1" type="ORF">IWQ57_001988</name>
</gene>
<sequence>LGGSGGTRSDALARLRRVLDLLNVPGYREYDADAAAIARNIGERVKYERLNSESWKFGKPVGDDYRLVDPLFTTVEPRDAGVPDDRRHVANNGWVWGGSPLDNFAGPQSRAYLRREVIVWGDCVKLNYGVRPADNPWLWEHMRQYTVAMARVFHGFRIDNCHSTPIELAEFLLDEARRVNPDLYVVAELFTGSEDVDRTFVQRLGVNSLIREAMQAWSPHEMSRLTHRHGGRPVGSLALDCLAEPGQFCDDAHGGAVVVDGLVAPLSASLPHAIFFDCTHDNETPAQKRQMEDALPNAAIVAMTACATGSTRGYDELYPKLLNVVHERRRYARLEDPRRVGLGAAKARLNRLHREMAHHHEVHVHQESDYVTVHRMHPITREGVLMVAHCAFPGAPEHAPFASPRLYGTAVAPEFAYRLRPADPAPPLPDDDDNDDDGVLHGLPAELEELDVPELHTGSDERGAFTELRLPRGFGPGSVLVVRTRLVGFKPNLDWKIRTCADDAVAGLGLGALNVALYRCGAEERATTGDGAYDVPGLGALPYCGVQGWMAHLKHVIPHNDLGHPLCAHLRQGAWALDYVSGRLAKHRALYPELAVLGAWFEERWALVRGVPSFLLPRYFALTLHTAHRALVARALQLLPGRLVATSRFTRDLALTSVQLLGHIGDTGLHPAADGGASECSMSAGLPHFSTGFMRCWGRDVAIALPGLLLATGRFADARSHLLAFGSTLKHGLIPNLLDAGRFPRYNARDATWFWLQALQAYCTQAPEGTDFLHATVRRRFPDGETFVAWDSSEAFSSSCSVADLVQEIMARHACGIRFREWSAGPRLDSHMRDEGFDVAVSVDFATTGFVSGGNRWNCGTWMDKMGSSDKAGIRGVPATPRDGAAIEIVGLQKSALRWLAALARDGLLARDGVALADGTRVRYADWDAQLQRCFERHFWVPLDPGDDAAYHVDSTLVSRRGIYRDTVGSSTAWADYQFRPNIAVAMSVAPELFDPDHALACLHAMGAVLAAPLGMRTLDPGDRRYRPHYDNSNDSSDPLVAQGINYHQGPEWLWPAGYFLHAQLLFLRNAVDARPASDDMRTHARRAALHRTHAQMVALKRHIAASPFAGLPELTNLDAARCPDSCESQAWSSGCLLMALDLIGRSS</sequence>
<reference evidence="1" key="1">
    <citation type="submission" date="2022-07" db="EMBL/GenBank/DDBJ databases">
        <title>Phylogenomic reconstructions and comparative analyses of Kickxellomycotina fungi.</title>
        <authorList>
            <person name="Reynolds N.K."/>
            <person name="Stajich J.E."/>
            <person name="Barry K."/>
            <person name="Grigoriev I.V."/>
            <person name="Crous P."/>
            <person name="Smith M.E."/>
        </authorList>
    </citation>
    <scope>NUCLEOTIDE SEQUENCE</scope>
    <source>
        <strain evidence="1">CBS 109366</strain>
    </source>
</reference>
<keyword evidence="2" id="KW-1185">Reference proteome</keyword>
<proteinExistence type="predicted"/>
<accession>A0ACC1K2R2</accession>
<dbReference type="Proteomes" id="UP001140234">
    <property type="component" value="Unassembled WGS sequence"/>
</dbReference>
<name>A0ACC1K2R2_9FUNG</name>
<feature type="non-terminal residue" evidence="1">
    <location>
        <position position="1"/>
    </location>
</feature>
<comment type="caution">
    <text evidence="1">The sequence shown here is derived from an EMBL/GenBank/DDBJ whole genome shotgun (WGS) entry which is preliminary data.</text>
</comment>
<evidence type="ECO:0000313" key="2">
    <source>
        <dbReference type="Proteomes" id="UP001140234"/>
    </source>
</evidence>
<evidence type="ECO:0000313" key="1">
    <source>
        <dbReference type="EMBL" id="KAJ2771930.1"/>
    </source>
</evidence>
<dbReference type="EMBL" id="JANBUJ010000455">
    <property type="protein sequence ID" value="KAJ2771930.1"/>
    <property type="molecule type" value="Genomic_DNA"/>
</dbReference>